<keyword evidence="3 7" id="KW-0819">tRNA processing</keyword>
<dbReference type="NCBIfam" id="TIGR00329">
    <property type="entry name" value="gcp_kae1"/>
    <property type="match status" value="1"/>
</dbReference>
<sequence length="1783" mass="206681">MKGDKISASNSKSRRSSKCTLFESILKKAIWLKKQGITSQTYDQQILNSTIDDFHQHLESGCFCVIRSFTYIALATTYLERFHSMFHSCVMFLSEHESRLHKAAEEIRKEKEKNFVNDLDFKTQSSFIAENNDIINVSNFNKLIENLIDAVQMFEKGLQYGKTESVLNASFLDRFGILSNMNALFQIFSYYSLDLYAFRVVNLSLSLVDQYYSPHEIQNENTILIQCNLLRILLKLGFVKVAASYYKRFFGHIKFLEMEDNSWINSFERCNIFLLYCELSLRNRNGKQISMKLKDFIKSEYLQKPTIKRYTIKALAFSLASRFPSINYSFENFLNEFIEPTQMSVGMCRRWKFFTMFFPDNFNSIHVNDVWWIRFTVLNIFKNSFETFLDFNLNNGMNSDPVFYYKLAVNLFTVTMNIFSLGKLRLIGALYDIQNAFHVDAKIKMILFKKIFSGHSICNEEIFQISSKESIKESENIDNEINLKLNDLNNIQDEASSQDEDPNSIKALYKSLKQLINDGRGNSNDNEDLHSNFYRENIPIENLSKSFMKEFRYTISHLPQDSIFNLFQLYISHYMILNMLIYEETKNVDLICKERYINLLNFFEHFTMKIYLPELNKQLKSANTTIVLKTTMEEQIVNGPIEKLFWLWNTFFINVLISSDNHLEALPFLNRLIDISTYSYSSRIHRTQMFYYRALVLYKQLKKNVELVDKSKKIFKLFTHHLVDNLKQDSNSLEKMSTPSPKNRKKVTNFEAPKKRDLLCSAAKEYKESLLEKIQSTRKGMVVTEGTRREGFKFDYDDLDFNDNEDESIISSNTKLSKEINHKKPNSKSVAFTRKKSDTDLSTFKNGEQFSVFVDDDCHWVDESLSQLFSTLTVNDETETTETNLYFSKLFNIDEMDKNCNLDSITNEDVKQCLKKAISYIGCHPSHKLYSQLHYLFYKLYKLMAKNNQTLCFHLAETASYHCFRYRLLFNTFKKINASKHPQYDIDSIRFRNEDFGCNSYMHNLPKTWRFVQIKLIENGTNNPDLLLCRFQNGYQPYFVKIKSDQQKDIKFFMDEFSEIMKLNSVSIHETEKKSFWRMRFETDFQLKSLLCMTERHVFGLAKGFFMGQPNNRKYLSCCTSFRKCILDLAKEMKLECQDSNLLNIFIESIVLFTAEEAEIAAQILFQTNENRFISQYEELRKKYFTTWMKSDKLDQLFNDIEPVGLIIDPSLNQFPFESLPSLRKRNQPFFRIPSVKIASLLYEKYKQLVDDGIDDEKTFYVLNPGSNLASTEAFFKQTFLSINEWTGFVGTVPDGQDLEKNFETKDIYVYMGHGSGSQYYRAIPKGFDVVNMNSLSIVVGCSSGRVTKETKTSDPIQKYSCKFINFLKFYERYTIIRQHNSLARTLMLGIETSCDDTGIAIVDEDGQIISEVCASQTALHVSNGGIIPPVARDLHKTVIDRCVANCLHNANVFPTDLSAIAVTIKPGLPLSLLVGCNYAKKLSAKYNLPVIPIHHMEAHALTALIEYPKLSFPFVALLISGGHSIICFVKGVEDFRLMGQSIDDAPGDILDKAARALKLKNLGPPFSIISGGSAIELMAKNGDPFSYFTRVKSYPLYSSRHRTCNFSFSGFLNAIQRTIRQLEIDNQTSPDEVLNEAPDLCASILYVISFILIKRMQRAFQYLDEKEMLSSYDQRKLVVSGGCAANRFITGMIRNYCHHEAIDLFIPTSKLCTDNGVMIAWNGILKLQNEKIFPQFVIREQRLIQMLNIDSKAKLGLDISKDVTNANIKCERIDIKSFVNFL</sequence>
<dbReference type="Pfam" id="PF00814">
    <property type="entry name" value="TsaD"/>
    <property type="match status" value="1"/>
</dbReference>
<dbReference type="EC" id="2.3.1.234" evidence="1"/>
<keyword evidence="5 7" id="KW-0012">Acyltransferase</keyword>
<keyword evidence="2 7" id="KW-0808">Transferase</keyword>
<evidence type="ECO:0000313" key="9">
    <source>
        <dbReference type="EMBL" id="KAH9422783.1"/>
    </source>
</evidence>
<organism evidence="9 10">
    <name type="scientific">Dermatophagoides pteronyssinus</name>
    <name type="common">European house dust mite</name>
    <dbReference type="NCBI Taxonomy" id="6956"/>
    <lineage>
        <taxon>Eukaryota</taxon>
        <taxon>Metazoa</taxon>
        <taxon>Ecdysozoa</taxon>
        <taxon>Arthropoda</taxon>
        <taxon>Chelicerata</taxon>
        <taxon>Arachnida</taxon>
        <taxon>Acari</taxon>
        <taxon>Acariformes</taxon>
        <taxon>Sarcoptiformes</taxon>
        <taxon>Astigmata</taxon>
        <taxon>Psoroptidia</taxon>
        <taxon>Analgoidea</taxon>
        <taxon>Pyroglyphidae</taxon>
        <taxon>Dermatophagoidinae</taxon>
        <taxon>Dermatophagoides</taxon>
    </lineage>
</organism>
<dbReference type="SUPFAM" id="SSF53067">
    <property type="entry name" value="Actin-like ATPase domain"/>
    <property type="match status" value="1"/>
</dbReference>
<evidence type="ECO:0000256" key="2">
    <source>
        <dbReference type="ARBA" id="ARBA00022679"/>
    </source>
</evidence>
<reference evidence="9 10" key="1">
    <citation type="journal article" date="2018" name="J. Allergy Clin. Immunol.">
        <title>High-quality assembly of Dermatophagoides pteronyssinus genome and transcriptome reveals a wide range of novel allergens.</title>
        <authorList>
            <person name="Liu X.Y."/>
            <person name="Yang K.Y."/>
            <person name="Wang M.Q."/>
            <person name="Kwok J.S."/>
            <person name="Zeng X."/>
            <person name="Yang Z."/>
            <person name="Xiao X.J."/>
            <person name="Lau C.P."/>
            <person name="Li Y."/>
            <person name="Huang Z.M."/>
            <person name="Ba J.G."/>
            <person name="Yim A.K."/>
            <person name="Ouyang C.Y."/>
            <person name="Ngai S.M."/>
            <person name="Chan T.F."/>
            <person name="Leung E.L."/>
            <person name="Liu L."/>
            <person name="Liu Z.G."/>
            <person name="Tsui S.K."/>
        </authorList>
    </citation>
    <scope>NUCLEOTIDE SEQUENCE [LARGE SCALE GENOMIC DNA]</scope>
    <source>
        <strain evidence="9">Derp</strain>
    </source>
</reference>
<dbReference type="InterPro" id="IPR022450">
    <property type="entry name" value="TsaD"/>
</dbReference>
<proteinExistence type="inferred from homology"/>
<comment type="subcellular location">
    <subcellularLocation>
        <location evidence="7">Mitochondrion</location>
    </subcellularLocation>
</comment>
<keyword evidence="10" id="KW-1185">Reference proteome</keyword>
<feature type="domain" description="Peptidase C50" evidence="8">
    <location>
        <begin position="1256"/>
        <end position="1353"/>
    </location>
</feature>
<comment type="cofactor">
    <cofactor evidence="7">
        <name>a divalent metal cation</name>
        <dbReference type="ChEBI" id="CHEBI:60240"/>
    </cofactor>
    <text evidence="7">Binds 1 divalent metal cation per subunit.</text>
</comment>
<keyword evidence="7" id="KW-0496">Mitochondrion</keyword>
<dbReference type="EMBL" id="NJHN03000035">
    <property type="protein sequence ID" value="KAH9422783.1"/>
    <property type="molecule type" value="Genomic_DNA"/>
</dbReference>
<name>A0ABQ8JJL6_DERPT</name>
<dbReference type="InterPro" id="IPR043129">
    <property type="entry name" value="ATPase_NBD"/>
</dbReference>
<evidence type="ECO:0000256" key="5">
    <source>
        <dbReference type="ARBA" id="ARBA00023315"/>
    </source>
</evidence>
<evidence type="ECO:0000313" key="10">
    <source>
        <dbReference type="Proteomes" id="UP000887458"/>
    </source>
</evidence>
<dbReference type="Pfam" id="PF03568">
    <property type="entry name" value="Separin_C"/>
    <property type="match status" value="1"/>
</dbReference>
<dbReference type="PROSITE" id="PS51700">
    <property type="entry name" value="SEPARIN"/>
    <property type="match status" value="1"/>
</dbReference>
<comment type="caution">
    <text evidence="9">The sequence shown here is derived from an EMBL/GenBank/DDBJ whole genome shotgun (WGS) entry which is preliminary data.</text>
</comment>
<reference evidence="9 10" key="2">
    <citation type="journal article" date="2022" name="Mol. Biol. Evol.">
        <title>Comparative Genomics Reveals Insights into the Divergent Evolution of Astigmatic Mites and Household Pest Adaptations.</title>
        <authorList>
            <person name="Xiong Q."/>
            <person name="Wan A.T."/>
            <person name="Liu X."/>
            <person name="Fung C.S."/>
            <person name="Xiao X."/>
            <person name="Malainual N."/>
            <person name="Hou J."/>
            <person name="Wang L."/>
            <person name="Wang M."/>
            <person name="Yang K.Y."/>
            <person name="Cui Y."/>
            <person name="Leung E.L."/>
            <person name="Nong W."/>
            <person name="Shin S.K."/>
            <person name="Au S.W."/>
            <person name="Jeong K.Y."/>
            <person name="Chew F.T."/>
            <person name="Hui J.H."/>
            <person name="Leung T.F."/>
            <person name="Tungtrongchitr A."/>
            <person name="Zhong N."/>
            <person name="Liu Z."/>
            <person name="Tsui S.K."/>
        </authorList>
    </citation>
    <scope>NUCLEOTIDE SEQUENCE [LARGE SCALE GENOMIC DNA]</scope>
    <source>
        <strain evidence="9">Derp</strain>
    </source>
</reference>
<evidence type="ECO:0000256" key="4">
    <source>
        <dbReference type="ARBA" id="ARBA00022723"/>
    </source>
</evidence>
<dbReference type="InterPro" id="IPR017861">
    <property type="entry name" value="KAE1/TsaD"/>
</dbReference>
<protein>
    <recommendedName>
        <fullName evidence="1">N(6)-L-threonylcarbamoyladenine synthase</fullName>
        <ecNumber evidence="1">2.3.1.234</ecNumber>
    </recommendedName>
</protein>
<dbReference type="Proteomes" id="UP000887458">
    <property type="component" value="Unassembled WGS sequence"/>
</dbReference>
<dbReference type="Gene3D" id="3.30.420.40">
    <property type="match status" value="2"/>
</dbReference>
<comment type="similarity">
    <text evidence="7">Belongs to the KAE1 / TsaD family.</text>
</comment>
<accession>A0ABQ8JJL6</accession>
<comment type="function">
    <text evidence="7">Required for the formation of a threonylcarbamoyl group on adenosine at position 37 (t(6)A37) in mitochondrial tRNAs that read codons beginning with adenine. Probably involved in the transfer of the threonylcarbamoyl moiety of threonylcarbamoyl-AMP (TC-AMP) to the N6 group of A37. Involved in mitochondrial genome maintenance.</text>
</comment>
<dbReference type="CDD" id="cd24134">
    <property type="entry name" value="ASKHA_NBD_OSGEPL1_QRI7_euk"/>
    <property type="match status" value="1"/>
</dbReference>
<comment type="subunit">
    <text evidence="7">Homodimer.</text>
</comment>
<dbReference type="PANTHER" id="PTHR11735">
    <property type="entry name" value="TRNA N6-ADENOSINE THREONYLCARBAMOYLTRANSFERASE"/>
    <property type="match status" value="1"/>
</dbReference>
<evidence type="ECO:0000259" key="8">
    <source>
        <dbReference type="PROSITE" id="PS51700"/>
    </source>
</evidence>
<comment type="catalytic activity">
    <reaction evidence="6 7">
        <text>L-threonylcarbamoyladenylate + adenosine(37) in tRNA = N(6)-L-threonylcarbamoyladenosine(37) in tRNA + AMP + H(+)</text>
        <dbReference type="Rhea" id="RHEA:37059"/>
        <dbReference type="Rhea" id="RHEA-COMP:10162"/>
        <dbReference type="Rhea" id="RHEA-COMP:10163"/>
        <dbReference type="ChEBI" id="CHEBI:15378"/>
        <dbReference type="ChEBI" id="CHEBI:73682"/>
        <dbReference type="ChEBI" id="CHEBI:74411"/>
        <dbReference type="ChEBI" id="CHEBI:74418"/>
        <dbReference type="ChEBI" id="CHEBI:456215"/>
        <dbReference type="EC" id="2.3.1.234"/>
    </reaction>
</comment>
<dbReference type="InterPro" id="IPR030397">
    <property type="entry name" value="SEPARIN_core_dom"/>
</dbReference>
<evidence type="ECO:0000256" key="7">
    <source>
        <dbReference type="HAMAP-Rule" id="MF_03179"/>
    </source>
</evidence>
<evidence type="ECO:0000256" key="6">
    <source>
        <dbReference type="ARBA" id="ARBA00048117"/>
    </source>
</evidence>
<evidence type="ECO:0000256" key="1">
    <source>
        <dbReference type="ARBA" id="ARBA00012156"/>
    </source>
</evidence>
<evidence type="ECO:0000256" key="3">
    <source>
        <dbReference type="ARBA" id="ARBA00022694"/>
    </source>
</evidence>
<keyword evidence="4 7" id="KW-0479">Metal-binding</keyword>
<dbReference type="PANTHER" id="PTHR11735:SF6">
    <property type="entry name" value="TRNA N6-ADENOSINE THREONYLCARBAMOYLTRANSFERASE, MITOCHONDRIAL"/>
    <property type="match status" value="1"/>
</dbReference>
<gene>
    <name evidence="9" type="primary">OSGEPL1</name>
    <name evidence="9" type="ORF">DERP_008046</name>
</gene>
<dbReference type="HAMAP" id="MF_01445">
    <property type="entry name" value="TsaD"/>
    <property type="match status" value="1"/>
</dbReference>
<dbReference type="PRINTS" id="PR00789">
    <property type="entry name" value="OSIALOPTASE"/>
</dbReference>
<dbReference type="InterPro" id="IPR000905">
    <property type="entry name" value="Gcp-like_dom"/>
</dbReference>